<dbReference type="Pfam" id="PF01641">
    <property type="entry name" value="SelR"/>
    <property type="match status" value="1"/>
</dbReference>
<dbReference type="EMBL" id="JAGTXO010000014">
    <property type="protein sequence ID" value="KAG8463959.1"/>
    <property type="molecule type" value="Genomic_DNA"/>
</dbReference>
<keyword evidence="6" id="KW-0511">Multifunctional enzyme</keyword>
<protein>
    <recommendedName>
        <fullName evidence="4">peptide-methionine (S)-S-oxide reductase</fullName>
        <ecNumber evidence="4">1.8.4.11</ecNumber>
    </recommendedName>
    <alternativeName>
        <fullName evidence="7">Peptide-methionine (S)-S-oxide reductase</fullName>
    </alternativeName>
</protein>
<dbReference type="GO" id="GO:0051603">
    <property type="term" value="P:proteolysis involved in protein catabolic process"/>
    <property type="evidence" value="ECO:0007669"/>
    <property type="project" value="TreeGrafter"/>
</dbReference>
<dbReference type="GO" id="GO:0004197">
    <property type="term" value="F:cysteine-type endopeptidase activity"/>
    <property type="evidence" value="ECO:0007669"/>
    <property type="project" value="TreeGrafter"/>
</dbReference>
<dbReference type="Gene3D" id="3.30.1060.10">
    <property type="entry name" value="Peptide methionine sulphoxide reductase MsrA"/>
    <property type="match status" value="1"/>
</dbReference>
<dbReference type="PANTHER" id="PTHR12000">
    <property type="entry name" value="HEMOGLOBINASE FAMILY MEMBER"/>
    <property type="match status" value="1"/>
</dbReference>
<evidence type="ECO:0000256" key="2">
    <source>
        <dbReference type="ARBA" id="ARBA00007174"/>
    </source>
</evidence>
<dbReference type="Pfam" id="PF01625">
    <property type="entry name" value="PMSR"/>
    <property type="match status" value="1"/>
</dbReference>
<feature type="domain" description="MsrB" evidence="10">
    <location>
        <begin position="158"/>
        <end position="276"/>
    </location>
</feature>
<dbReference type="Gene3D" id="2.170.150.20">
    <property type="entry name" value="Peptide methionine sulfoxide reductase"/>
    <property type="match status" value="1"/>
</dbReference>
<dbReference type="PRINTS" id="PR00776">
    <property type="entry name" value="HEMOGLOBNASE"/>
</dbReference>
<evidence type="ECO:0000256" key="8">
    <source>
        <dbReference type="SAM" id="MobiDB-lite"/>
    </source>
</evidence>
<dbReference type="InterPro" id="IPR002579">
    <property type="entry name" value="Met_Sox_Rdtase_MsrB_dom"/>
</dbReference>
<comment type="similarity">
    <text evidence="3">Belongs to the peptidase C13 family.</text>
</comment>
<gene>
    <name evidence="11" type="ORF">KFE25_000127</name>
</gene>
<dbReference type="GO" id="GO:0033743">
    <property type="term" value="F:peptide-methionine (R)-S-oxide reductase activity"/>
    <property type="evidence" value="ECO:0007669"/>
    <property type="project" value="InterPro"/>
</dbReference>
<dbReference type="GO" id="GO:0008113">
    <property type="term" value="F:peptide-methionine (S)-S-oxide reductase activity"/>
    <property type="evidence" value="ECO:0007669"/>
    <property type="project" value="UniProtKB-EC"/>
</dbReference>
<dbReference type="SUPFAM" id="SSF51316">
    <property type="entry name" value="Mss4-like"/>
    <property type="match status" value="1"/>
</dbReference>
<evidence type="ECO:0000256" key="6">
    <source>
        <dbReference type="ARBA" id="ARBA00023268"/>
    </source>
</evidence>
<organism evidence="11 12">
    <name type="scientific">Diacronema lutheri</name>
    <name type="common">Unicellular marine alga</name>
    <name type="synonym">Monochrysis lutheri</name>
    <dbReference type="NCBI Taxonomy" id="2081491"/>
    <lineage>
        <taxon>Eukaryota</taxon>
        <taxon>Haptista</taxon>
        <taxon>Haptophyta</taxon>
        <taxon>Pavlovophyceae</taxon>
        <taxon>Pavlovales</taxon>
        <taxon>Pavlovaceae</taxon>
        <taxon>Diacronema</taxon>
    </lineage>
</organism>
<comment type="similarity">
    <text evidence="2">Belongs to the MsrB Met sulfoxide reductase family.</text>
</comment>
<evidence type="ECO:0000256" key="4">
    <source>
        <dbReference type="ARBA" id="ARBA00012502"/>
    </source>
</evidence>
<dbReference type="InterPro" id="IPR046427">
    <property type="entry name" value="Legumain_prodom_sf"/>
</dbReference>
<dbReference type="SUPFAM" id="SSF55068">
    <property type="entry name" value="Peptide methionine sulfoxide reductase"/>
    <property type="match status" value="2"/>
</dbReference>
<evidence type="ECO:0000313" key="11">
    <source>
        <dbReference type="EMBL" id="KAG8463959.1"/>
    </source>
</evidence>
<accession>A0A8J6C8U6</accession>
<feature type="region of interest" description="Disordered" evidence="8">
    <location>
        <begin position="774"/>
        <end position="796"/>
    </location>
</feature>
<dbReference type="Proteomes" id="UP000751190">
    <property type="component" value="Unassembled WGS sequence"/>
</dbReference>
<evidence type="ECO:0000256" key="1">
    <source>
        <dbReference type="ARBA" id="ARBA00005591"/>
    </source>
</evidence>
<dbReference type="InterPro" id="IPR001096">
    <property type="entry name" value="Peptidase_C13"/>
</dbReference>
<reference evidence="11" key="1">
    <citation type="submission" date="2021-05" db="EMBL/GenBank/DDBJ databases">
        <title>The genome of the haptophyte Pavlova lutheri (Diacronema luteri, Pavlovales) - a model for lipid biosynthesis in eukaryotic algae.</title>
        <authorList>
            <person name="Hulatt C.J."/>
            <person name="Posewitz M.C."/>
        </authorList>
    </citation>
    <scope>NUCLEOTIDE SEQUENCE</scope>
    <source>
        <strain evidence="11">NIVA-4/92</strain>
    </source>
</reference>
<keyword evidence="5" id="KW-0560">Oxidoreductase</keyword>
<dbReference type="EC" id="1.8.4.11" evidence="4"/>
<evidence type="ECO:0000256" key="9">
    <source>
        <dbReference type="SAM" id="SignalP"/>
    </source>
</evidence>
<dbReference type="InterPro" id="IPR011057">
    <property type="entry name" value="Mss4-like_sf"/>
</dbReference>
<keyword evidence="12" id="KW-1185">Reference proteome</keyword>
<dbReference type="InterPro" id="IPR036509">
    <property type="entry name" value="Met_Sox_Rdtase_MsrA_sf"/>
</dbReference>
<name>A0A8J6C8U6_DIALT</name>
<dbReference type="Gene3D" id="3.40.50.1460">
    <property type="match status" value="1"/>
</dbReference>
<dbReference type="PANTHER" id="PTHR12000:SF42">
    <property type="entry name" value="LEGUMAIN"/>
    <property type="match status" value="1"/>
</dbReference>
<dbReference type="GO" id="GO:0006624">
    <property type="term" value="P:vacuolar protein processing"/>
    <property type="evidence" value="ECO:0007669"/>
    <property type="project" value="TreeGrafter"/>
</dbReference>
<keyword evidence="9" id="KW-0732">Signal</keyword>
<dbReference type="AlphaFoldDB" id="A0A8J6C8U6"/>
<evidence type="ECO:0000256" key="5">
    <source>
        <dbReference type="ARBA" id="ARBA00023002"/>
    </source>
</evidence>
<dbReference type="GO" id="GO:0005773">
    <property type="term" value="C:vacuole"/>
    <property type="evidence" value="ECO:0007669"/>
    <property type="project" value="GOC"/>
</dbReference>
<proteinExistence type="inferred from homology"/>
<dbReference type="PROSITE" id="PS51790">
    <property type="entry name" value="MSRB"/>
    <property type="match status" value="1"/>
</dbReference>
<sequence length="944" mass="99095">MAPIGIATLVALGAAAASSPGGNLAARLRGGPPGAVEAARLALERRGVRVLTEADDASTAAASYAFSRATGLYRLEARPDGSDSAELPAWLGGASMSYEAVAEARGLGFLALPESERERSIERPRYDAAWGEAAEDEEVGVRCSASGYIISPMPHAEVKAAAASLSDAARAVLLRGETERPRSHDATPAGAGVYRCAVGGLPLFSSQARRPSTTGWPSFVEPLDEQHVIYRPDESGGLARTEVLCARSRCHLGHVFHEAGGRRFCINGAALRFDACDTSPRELILAAGCFWGLQHALLRVAGVLDAHAGYAMLELPTSAGSGGALREAAAAARRAVTGWGTPPLPEATLSYDAVRNGSSGWVEAVSVRFNAETAPAALLLDLFFRAHDARSSRVEPWPANYASAILVPSCTPAAAAAELRAAAMDSAARALAGLREVDAAATGGAGAAPPERLATVIGGVSDGIVARFVRAEEAQQRYLAKRGKPLVVRSSGFFNYRHQADLCHAYQVLVQHGVREAHIITMLFDDVATDGLNPFPGELFNGPGGDDVYRGCAKHYTGAAVTPDHFVAVLTGDAARSGGRPVLNSTRADDVFVFFVDHGATGLIAFPNKRVLHALDLTAALAKAHAAGLYAHLVFYLETCESGSMFERLLPPSLPVYALTAASATESSWGTFCPPDDVVRGTHMQTCLGDLFSVTFIADAARLAPRVAPSVRASNDTSSSPARIFPPRVRDETLHIQFERVRAATSLSHVQQYGDVPSSYDALAREFEAGAPSAAARALAPPRDRARAPGSAADAELRTRSAIDARRIPLHLRRAALAASGSARDAEALRRELADADAAAALFRRLVSASVGLRGADANSLLSPPSAPADDLPAHAECHAQAVRAFERACGGWTEHALPFSVTLLRLCARSGGMAEPIVRAIRGGACARQPRAPAALVRPEWAA</sequence>
<dbReference type="OrthoDB" id="192611at2759"/>
<evidence type="ECO:0000313" key="12">
    <source>
        <dbReference type="Proteomes" id="UP000751190"/>
    </source>
</evidence>
<dbReference type="Gene3D" id="1.10.132.130">
    <property type="match status" value="1"/>
</dbReference>
<comment type="similarity">
    <text evidence="1">Belongs to the MsrA Met sulfoxide reductase family.</text>
</comment>
<evidence type="ECO:0000256" key="7">
    <source>
        <dbReference type="ARBA" id="ARBA00030643"/>
    </source>
</evidence>
<feature type="chain" id="PRO_5035290578" description="peptide-methionine (S)-S-oxide reductase" evidence="9">
    <location>
        <begin position="18"/>
        <end position="944"/>
    </location>
</feature>
<comment type="caution">
    <text evidence="11">The sequence shown here is derived from an EMBL/GenBank/DDBJ whole genome shotgun (WGS) entry which is preliminary data.</text>
</comment>
<evidence type="ECO:0000256" key="3">
    <source>
        <dbReference type="ARBA" id="ARBA00009941"/>
    </source>
</evidence>
<evidence type="ECO:0000259" key="10">
    <source>
        <dbReference type="PROSITE" id="PS51790"/>
    </source>
</evidence>
<dbReference type="Pfam" id="PF01650">
    <property type="entry name" value="Peptidase_C13"/>
    <property type="match status" value="1"/>
</dbReference>
<feature type="signal peptide" evidence="9">
    <location>
        <begin position="1"/>
        <end position="17"/>
    </location>
</feature>
<dbReference type="InterPro" id="IPR002569">
    <property type="entry name" value="Met_Sox_Rdtase_MsrA_dom"/>
</dbReference>